<sequence>MATVRLATTRIPPIDISCIYWPKPMAINALIWYQSETPPAIRDRQGKQNPNRKSPSSLSIPRFEQ</sequence>
<organism evidence="2">
    <name type="scientific">Arundo donax</name>
    <name type="common">Giant reed</name>
    <name type="synonym">Donax arundinaceus</name>
    <dbReference type="NCBI Taxonomy" id="35708"/>
    <lineage>
        <taxon>Eukaryota</taxon>
        <taxon>Viridiplantae</taxon>
        <taxon>Streptophyta</taxon>
        <taxon>Embryophyta</taxon>
        <taxon>Tracheophyta</taxon>
        <taxon>Spermatophyta</taxon>
        <taxon>Magnoliopsida</taxon>
        <taxon>Liliopsida</taxon>
        <taxon>Poales</taxon>
        <taxon>Poaceae</taxon>
        <taxon>PACMAD clade</taxon>
        <taxon>Arundinoideae</taxon>
        <taxon>Arundineae</taxon>
        <taxon>Arundo</taxon>
    </lineage>
</organism>
<feature type="region of interest" description="Disordered" evidence="1">
    <location>
        <begin position="40"/>
        <end position="65"/>
    </location>
</feature>
<name>A0A0A9E2E2_ARUDO</name>
<reference evidence="2" key="2">
    <citation type="journal article" date="2015" name="Data Brief">
        <title>Shoot transcriptome of the giant reed, Arundo donax.</title>
        <authorList>
            <person name="Barrero R.A."/>
            <person name="Guerrero F.D."/>
            <person name="Moolhuijzen P."/>
            <person name="Goolsby J.A."/>
            <person name="Tidwell J."/>
            <person name="Bellgard S.E."/>
            <person name="Bellgard M.I."/>
        </authorList>
    </citation>
    <scope>NUCLEOTIDE SEQUENCE</scope>
    <source>
        <tissue evidence="2">Shoot tissue taken approximately 20 cm above the soil surface</tissue>
    </source>
</reference>
<reference evidence="2" key="1">
    <citation type="submission" date="2014-09" db="EMBL/GenBank/DDBJ databases">
        <authorList>
            <person name="Magalhaes I.L.F."/>
            <person name="Oliveira U."/>
            <person name="Santos F.R."/>
            <person name="Vidigal T.H.D.A."/>
            <person name="Brescovit A.D."/>
            <person name="Santos A.J."/>
        </authorList>
    </citation>
    <scope>NUCLEOTIDE SEQUENCE</scope>
    <source>
        <tissue evidence="2">Shoot tissue taken approximately 20 cm above the soil surface</tissue>
    </source>
</reference>
<proteinExistence type="predicted"/>
<protein>
    <submittedName>
        <fullName evidence="2">Uncharacterized protein</fullName>
    </submittedName>
</protein>
<feature type="compositionally biased region" description="Polar residues" evidence="1">
    <location>
        <begin position="47"/>
        <end position="59"/>
    </location>
</feature>
<dbReference type="EMBL" id="GBRH01203679">
    <property type="protein sequence ID" value="JAD94216.1"/>
    <property type="molecule type" value="Transcribed_RNA"/>
</dbReference>
<evidence type="ECO:0000313" key="2">
    <source>
        <dbReference type="EMBL" id="JAD94216.1"/>
    </source>
</evidence>
<evidence type="ECO:0000256" key="1">
    <source>
        <dbReference type="SAM" id="MobiDB-lite"/>
    </source>
</evidence>
<dbReference type="AlphaFoldDB" id="A0A0A9E2E2"/>
<accession>A0A0A9E2E2</accession>